<name>A0AA86YGY7_PROST</name>
<accession>A0AA86YGY7</accession>
<evidence type="ECO:0000256" key="1">
    <source>
        <dbReference type="SAM" id="MobiDB-lite"/>
    </source>
</evidence>
<dbReference type="AlphaFoldDB" id="A0AA86YGY7"/>
<dbReference type="Proteomes" id="UP000004506">
    <property type="component" value="Unassembled WGS sequence"/>
</dbReference>
<gene>
    <name evidence="2" type="ORF">PROSTU_04683</name>
</gene>
<protein>
    <submittedName>
        <fullName evidence="2">Uncharacterized protein</fullName>
    </submittedName>
</protein>
<evidence type="ECO:0000313" key="3">
    <source>
        <dbReference type="Proteomes" id="UP000004506"/>
    </source>
</evidence>
<reference evidence="2 3" key="3">
    <citation type="submission" date="2008-05" db="EMBL/GenBank/DDBJ databases">
        <authorList>
            <person name="Fulton L."/>
            <person name="Clifton S."/>
            <person name="Fulton B."/>
            <person name="Xu J."/>
            <person name="Minx P."/>
            <person name="Pepin K.H."/>
            <person name="Johnson M."/>
            <person name="Thiruvilangam P."/>
            <person name="Bhonagiri V."/>
            <person name="Nash W.E."/>
            <person name="Mardis E.R."/>
            <person name="Wilson R.K."/>
        </authorList>
    </citation>
    <scope>NUCLEOTIDE SEQUENCE [LARGE SCALE GENOMIC DNA]</scope>
    <source>
        <strain evidence="2 3">ATCC 25827</strain>
    </source>
</reference>
<reference evidence="3" key="1">
    <citation type="submission" date="2008-04" db="EMBL/GenBank/DDBJ databases">
        <title>Draft genome sequence of Providencia stuartii (ATCC 25827).</title>
        <authorList>
            <person name="Sudarsanam P."/>
            <person name="Ley R."/>
            <person name="Guruge J."/>
            <person name="Turnbaugh P.J."/>
            <person name="Mahowald M."/>
            <person name="Liep D."/>
            <person name="Gordon J."/>
        </authorList>
    </citation>
    <scope>NUCLEOTIDE SEQUENCE [LARGE SCALE GENOMIC DNA]</scope>
    <source>
        <strain evidence="3">ATCC 25827</strain>
    </source>
</reference>
<feature type="region of interest" description="Disordered" evidence="1">
    <location>
        <begin position="1"/>
        <end position="26"/>
    </location>
</feature>
<organism evidence="2 3">
    <name type="scientific">Providencia stuartii ATCC 25827</name>
    <dbReference type="NCBI Taxonomy" id="471874"/>
    <lineage>
        <taxon>Bacteria</taxon>
        <taxon>Pseudomonadati</taxon>
        <taxon>Pseudomonadota</taxon>
        <taxon>Gammaproteobacteria</taxon>
        <taxon>Enterobacterales</taxon>
        <taxon>Morganellaceae</taxon>
        <taxon>Providencia</taxon>
    </lineage>
</organism>
<comment type="caution">
    <text evidence="2">The sequence shown here is derived from an EMBL/GenBank/DDBJ whole genome shotgun (WGS) entry which is preliminary data.</text>
</comment>
<proteinExistence type="predicted"/>
<sequence>MANKPQAQPLSRHPHPNLKCDNSNWQKTRSAMPRVYYLHN</sequence>
<dbReference type="EMBL" id="ABJD02000118">
    <property type="protein sequence ID" value="EDU57440.1"/>
    <property type="molecule type" value="Genomic_DNA"/>
</dbReference>
<reference evidence="3" key="2">
    <citation type="submission" date="2008-04" db="EMBL/GenBank/DDBJ databases">
        <title>Draft genome sequence of Providencia stuartii(ATCC 25827).</title>
        <authorList>
            <person name="Sudarsanam P."/>
            <person name="Ley R."/>
            <person name="Guruge J."/>
            <person name="Turnbaugh P.J."/>
            <person name="Mahowald M."/>
            <person name="Liep D."/>
            <person name="Gordon J."/>
        </authorList>
    </citation>
    <scope>NUCLEOTIDE SEQUENCE [LARGE SCALE GENOMIC DNA]</scope>
    <source>
        <strain evidence="3">ATCC 25827</strain>
    </source>
</reference>
<evidence type="ECO:0000313" key="2">
    <source>
        <dbReference type="EMBL" id="EDU57440.1"/>
    </source>
</evidence>